<keyword evidence="2" id="KW-0732">Signal</keyword>
<evidence type="ECO:0000256" key="2">
    <source>
        <dbReference type="SAM" id="SignalP"/>
    </source>
</evidence>
<dbReference type="RefSeq" id="WP_197013482.1">
    <property type="nucleotide sequence ID" value="NZ_BAABES010000001.1"/>
</dbReference>
<protein>
    <recommendedName>
        <fullName evidence="5">Secreted protein</fullName>
    </recommendedName>
</protein>
<feature type="chain" id="PRO_5038371518" description="Secreted protein" evidence="2">
    <location>
        <begin position="22"/>
        <end position="188"/>
    </location>
</feature>
<feature type="region of interest" description="Disordered" evidence="1">
    <location>
        <begin position="53"/>
        <end position="110"/>
    </location>
</feature>
<feature type="signal peptide" evidence="2">
    <location>
        <begin position="1"/>
        <end position="21"/>
    </location>
</feature>
<proteinExistence type="predicted"/>
<evidence type="ECO:0000256" key="1">
    <source>
        <dbReference type="SAM" id="MobiDB-lite"/>
    </source>
</evidence>
<gene>
    <name evidence="3" type="ORF">IW256_005235</name>
</gene>
<organism evidence="3 4">
    <name type="scientific">Actinomadura viridis</name>
    <dbReference type="NCBI Taxonomy" id="58110"/>
    <lineage>
        <taxon>Bacteria</taxon>
        <taxon>Bacillati</taxon>
        <taxon>Actinomycetota</taxon>
        <taxon>Actinomycetes</taxon>
        <taxon>Streptosporangiales</taxon>
        <taxon>Thermomonosporaceae</taxon>
        <taxon>Actinomadura</taxon>
    </lineage>
</organism>
<comment type="caution">
    <text evidence="3">The sequence shown here is derived from an EMBL/GenBank/DDBJ whole genome shotgun (WGS) entry which is preliminary data.</text>
</comment>
<evidence type="ECO:0000313" key="4">
    <source>
        <dbReference type="Proteomes" id="UP000614047"/>
    </source>
</evidence>
<keyword evidence="4" id="KW-1185">Reference proteome</keyword>
<name>A0A931DNC6_9ACTN</name>
<sequence length="188" mass="19378">MTVTGRRRVAALALLPVLALGLPGCGGGNGEAKVAPVSDQEKMRRYAQCMRQNGVDMPDPADKGGLRVKARRTQDAGREPGKDEVRAADAKCRPLMPNGGKPPKADPEAVARQRALARCMRQNGVPEFPDPDANGGIRIRSGPGGSGIDPESATFQAAQKACAGHRPKGPVPAGGAPMVGGKTEGGGR</sequence>
<accession>A0A931DNC6</accession>
<evidence type="ECO:0008006" key="5">
    <source>
        <dbReference type="Google" id="ProtNLM"/>
    </source>
</evidence>
<dbReference type="EMBL" id="JADOUA010000001">
    <property type="protein sequence ID" value="MBG6091122.1"/>
    <property type="molecule type" value="Genomic_DNA"/>
</dbReference>
<dbReference type="AlphaFoldDB" id="A0A931DNC6"/>
<feature type="region of interest" description="Disordered" evidence="1">
    <location>
        <begin position="123"/>
        <end position="188"/>
    </location>
</feature>
<evidence type="ECO:0000313" key="3">
    <source>
        <dbReference type="EMBL" id="MBG6091122.1"/>
    </source>
</evidence>
<feature type="compositionally biased region" description="Basic and acidic residues" evidence="1">
    <location>
        <begin position="72"/>
        <end position="92"/>
    </location>
</feature>
<feature type="compositionally biased region" description="Low complexity" evidence="1">
    <location>
        <begin position="171"/>
        <end position="181"/>
    </location>
</feature>
<reference evidence="3" key="1">
    <citation type="submission" date="2020-11" db="EMBL/GenBank/DDBJ databases">
        <title>Sequencing the genomes of 1000 actinobacteria strains.</title>
        <authorList>
            <person name="Klenk H.-P."/>
        </authorList>
    </citation>
    <scope>NUCLEOTIDE SEQUENCE</scope>
    <source>
        <strain evidence="3">DSM 43175</strain>
    </source>
</reference>
<dbReference type="Proteomes" id="UP000614047">
    <property type="component" value="Unassembled WGS sequence"/>
</dbReference>